<proteinExistence type="predicted"/>
<keyword evidence="3" id="KW-1185">Reference proteome</keyword>
<dbReference type="EMBL" id="BQNB010011310">
    <property type="protein sequence ID" value="GJS88906.1"/>
    <property type="molecule type" value="Genomic_DNA"/>
</dbReference>
<organism evidence="2 3">
    <name type="scientific">Tanacetum coccineum</name>
    <dbReference type="NCBI Taxonomy" id="301880"/>
    <lineage>
        <taxon>Eukaryota</taxon>
        <taxon>Viridiplantae</taxon>
        <taxon>Streptophyta</taxon>
        <taxon>Embryophyta</taxon>
        <taxon>Tracheophyta</taxon>
        <taxon>Spermatophyta</taxon>
        <taxon>Magnoliopsida</taxon>
        <taxon>eudicotyledons</taxon>
        <taxon>Gunneridae</taxon>
        <taxon>Pentapetalae</taxon>
        <taxon>asterids</taxon>
        <taxon>campanulids</taxon>
        <taxon>Asterales</taxon>
        <taxon>Asteraceae</taxon>
        <taxon>Asteroideae</taxon>
        <taxon>Anthemideae</taxon>
        <taxon>Anthemidinae</taxon>
        <taxon>Tanacetum</taxon>
    </lineage>
</organism>
<protein>
    <submittedName>
        <fullName evidence="2">Uncharacterized protein</fullName>
    </submittedName>
</protein>
<gene>
    <name evidence="2" type="ORF">Tco_0771542</name>
</gene>
<evidence type="ECO:0000313" key="3">
    <source>
        <dbReference type="Proteomes" id="UP001151760"/>
    </source>
</evidence>
<reference evidence="2" key="1">
    <citation type="journal article" date="2022" name="Int. J. Mol. Sci.">
        <title>Draft Genome of Tanacetum Coccineum: Genomic Comparison of Closely Related Tanacetum-Family Plants.</title>
        <authorList>
            <person name="Yamashiro T."/>
            <person name="Shiraishi A."/>
            <person name="Nakayama K."/>
            <person name="Satake H."/>
        </authorList>
    </citation>
    <scope>NUCLEOTIDE SEQUENCE</scope>
</reference>
<evidence type="ECO:0000313" key="2">
    <source>
        <dbReference type="EMBL" id="GJS88906.1"/>
    </source>
</evidence>
<accession>A0ABQ4ZHX9</accession>
<dbReference type="Proteomes" id="UP001151760">
    <property type="component" value="Unassembled WGS sequence"/>
</dbReference>
<feature type="region of interest" description="Disordered" evidence="1">
    <location>
        <begin position="270"/>
        <end position="297"/>
    </location>
</feature>
<sequence length="331" mass="37984">MPSLLPPEPTVSCFDDLDFFNDFENEFPAIVYNDAQTSKSDLLTEPIFSPQHIDEFDDETSFFEYNKEEQNVLYFNDLFPFNIIHPNDLKSEKYNDDNEVDIIQSSEGNEITQECCEGQDMALPPRDQRHQYHRYEGLQYTAADIADFETRLARIYRREVHRVQVFDFGGLPDLMAEGLSARRSMTWRQFILALGLHTTEEMVEDRFGAYWLGNERLIPDKGDLTFLGGGRHLKRHTEGRKSGARLYRGHFIRRLAHHFGLEMTGLPGPKWQQDATAGAPKAAEDAPAVDEGGQAVPAPVQDFTRTYGEINDRSWEILHIDDFMYDTSDGG</sequence>
<evidence type="ECO:0000256" key="1">
    <source>
        <dbReference type="SAM" id="MobiDB-lite"/>
    </source>
</evidence>
<reference evidence="2" key="2">
    <citation type="submission" date="2022-01" db="EMBL/GenBank/DDBJ databases">
        <authorList>
            <person name="Yamashiro T."/>
            <person name="Shiraishi A."/>
            <person name="Satake H."/>
            <person name="Nakayama K."/>
        </authorList>
    </citation>
    <scope>NUCLEOTIDE SEQUENCE</scope>
</reference>
<name>A0ABQ4ZHX9_9ASTR</name>
<comment type="caution">
    <text evidence="2">The sequence shown here is derived from an EMBL/GenBank/DDBJ whole genome shotgun (WGS) entry which is preliminary data.</text>
</comment>